<accession>A0A941ISE6</accession>
<dbReference type="RefSeq" id="WP_212530758.1">
    <property type="nucleotide sequence ID" value="NZ_JAGSOG010000133.1"/>
</dbReference>
<organism evidence="1 2">
    <name type="scientific">Actinospica durhamensis</name>
    <dbReference type="NCBI Taxonomy" id="1508375"/>
    <lineage>
        <taxon>Bacteria</taxon>
        <taxon>Bacillati</taxon>
        <taxon>Actinomycetota</taxon>
        <taxon>Actinomycetes</taxon>
        <taxon>Catenulisporales</taxon>
        <taxon>Actinospicaceae</taxon>
        <taxon>Actinospica</taxon>
    </lineage>
</organism>
<dbReference type="Proteomes" id="UP000675781">
    <property type="component" value="Unassembled WGS sequence"/>
</dbReference>
<evidence type="ECO:0000313" key="2">
    <source>
        <dbReference type="Proteomes" id="UP000675781"/>
    </source>
</evidence>
<dbReference type="AlphaFoldDB" id="A0A941ISE6"/>
<protein>
    <submittedName>
        <fullName evidence="1">Uncharacterized protein</fullName>
    </submittedName>
</protein>
<evidence type="ECO:0000313" key="1">
    <source>
        <dbReference type="EMBL" id="MBR7836277.1"/>
    </source>
</evidence>
<comment type="caution">
    <text evidence="1">The sequence shown here is derived from an EMBL/GenBank/DDBJ whole genome shotgun (WGS) entry which is preliminary data.</text>
</comment>
<gene>
    <name evidence="1" type="ORF">KDL01_23570</name>
</gene>
<proteinExistence type="predicted"/>
<name>A0A941ISE6_9ACTN</name>
<dbReference type="EMBL" id="JAGSOG010000133">
    <property type="protein sequence ID" value="MBR7836277.1"/>
    <property type="molecule type" value="Genomic_DNA"/>
</dbReference>
<dbReference type="InterPro" id="IPR006311">
    <property type="entry name" value="TAT_signal"/>
</dbReference>
<sequence>MTISAPPAHSAPDSGARRTRFTRRFALAAAVAGPLAAGMCVGSPAHADSGGWVEQGVPAGAANILAVASVGPHTLWATGFTMSDAGGGVSFKPLVLARDSSQGTWTPVQTPAISGSSRANAISAAGPDDVWVTGDGIGTPGAASVLTEHWDGTAWTEIDVPLPSGENTAGELLGVATIGPDDAWAVGNGQSGGSISALIEHWNGASWQAAALPAAIASGVVLNAVTAEGPHDLWAAGVDYDTDEPILLHGDGTTWQQVALPGAGVTGAYGQYGELNALVADGAGGVYVVGAAYLTSDDPGHALVEHWDGRAWQTHLPEPSGNALLLGAALTPQGLAVVGYDPSGTQPNPYGEILQGGTWQSLNLPDVGSGGTDPSAALSTCDGLVVVGGYDVANDEQDTFPLVLQGQPIL</sequence>
<reference evidence="1" key="1">
    <citation type="submission" date="2021-04" db="EMBL/GenBank/DDBJ databases">
        <title>Genome based classification of Actinospica acidithermotolerans sp. nov., an actinobacterium isolated from an Indonesian hot spring.</title>
        <authorList>
            <person name="Kusuma A.B."/>
            <person name="Putra K.E."/>
            <person name="Nafisah S."/>
            <person name="Loh J."/>
            <person name="Nouioui I."/>
            <person name="Goodfellow M."/>
        </authorList>
    </citation>
    <scope>NUCLEOTIDE SEQUENCE</scope>
    <source>
        <strain evidence="1">CSCA 57</strain>
    </source>
</reference>
<keyword evidence="2" id="KW-1185">Reference proteome</keyword>
<dbReference type="PROSITE" id="PS51318">
    <property type="entry name" value="TAT"/>
    <property type="match status" value="1"/>
</dbReference>